<accession>A0A837RAW2</accession>
<keyword evidence="1" id="KW-0812">Transmembrane</keyword>
<evidence type="ECO:0000313" key="3">
    <source>
        <dbReference type="EMBL" id="KRK25746.1"/>
    </source>
</evidence>
<feature type="transmembrane region" description="Helical" evidence="1">
    <location>
        <begin position="40"/>
        <end position="66"/>
    </location>
</feature>
<evidence type="ECO:0000259" key="2">
    <source>
        <dbReference type="SMART" id="SM00387"/>
    </source>
</evidence>
<name>A0A837RAW2_LACPE</name>
<dbReference type="InterPro" id="IPR032834">
    <property type="entry name" value="NatK-like_C"/>
</dbReference>
<feature type="transmembrane region" description="Helical" evidence="1">
    <location>
        <begin position="78"/>
        <end position="101"/>
    </location>
</feature>
<feature type="transmembrane region" description="Helical" evidence="1">
    <location>
        <begin position="7"/>
        <end position="28"/>
    </location>
</feature>
<evidence type="ECO:0000313" key="4">
    <source>
        <dbReference type="Proteomes" id="UP000051020"/>
    </source>
</evidence>
<keyword evidence="3" id="KW-0418">Kinase</keyword>
<feature type="domain" description="Histidine kinase/HSP90-like ATPase" evidence="2">
    <location>
        <begin position="336"/>
        <end position="440"/>
    </location>
</feature>
<dbReference type="SUPFAM" id="SSF55874">
    <property type="entry name" value="ATPase domain of HSP90 chaperone/DNA topoisomerase II/histidine kinase"/>
    <property type="match status" value="1"/>
</dbReference>
<dbReference type="GO" id="GO:0042802">
    <property type="term" value="F:identical protein binding"/>
    <property type="evidence" value="ECO:0007669"/>
    <property type="project" value="TreeGrafter"/>
</dbReference>
<dbReference type="Pfam" id="PF14501">
    <property type="entry name" value="HATPase_c_5"/>
    <property type="match status" value="1"/>
</dbReference>
<feature type="transmembrane region" description="Helical" evidence="1">
    <location>
        <begin position="166"/>
        <end position="186"/>
    </location>
</feature>
<keyword evidence="1" id="KW-1133">Transmembrane helix</keyword>
<dbReference type="PANTHER" id="PTHR40448:SF1">
    <property type="entry name" value="TWO-COMPONENT SENSOR HISTIDINE KINASE"/>
    <property type="match status" value="1"/>
</dbReference>
<comment type="caution">
    <text evidence="3">The sequence shown here is derived from an EMBL/GenBank/DDBJ whole genome shotgun (WGS) entry which is preliminary data.</text>
</comment>
<dbReference type="Gene3D" id="3.30.565.10">
    <property type="entry name" value="Histidine kinase-like ATPase, C-terminal domain"/>
    <property type="match status" value="1"/>
</dbReference>
<dbReference type="SMART" id="SM00387">
    <property type="entry name" value="HATPase_c"/>
    <property type="match status" value="1"/>
</dbReference>
<feature type="transmembrane region" description="Helical" evidence="1">
    <location>
        <begin position="121"/>
        <end position="145"/>
    </location>
</feature>
<organism evidence="3 4">
    <name type="scientific">Lactiplantibacillus pentosus DSM 20314</name>
    <dbReference type="NCBI Taxonomy" id="1423791"/>
    <lineage>
        <taxon>Bacteria</taxon>
        <taxon>Bacillati</taxon>
        <taxon>Bacillota</taxon>
        <taxon>Bacilli</taxon>
        <taxon>Lactobacillales</taxon>
        <taxon>Lactobacillaceae</taxon>
        <taxon>Lactiplantibacillus</taxon>
    </lineage>
</organism>
<dbReference type="GO" id="GO:0016301">
    <property type="term" value="F:kinase activity"/>
    <property type="evidence" value="ECO:0007669"/>
    <property type="project" value="UniProtKB-KW"/>
</dbReference>
<dbReference type="RefSeq" id="WP_050337767.1">
    <property type="nucleotide sequence ID" value="NZ_AZCU01000006.1"/>
</dbReference>
<dbReference type="Proteomes" id="UP000051020">
    <property type="component" value="Unassembled WGS sequence"/>
</dbReference>
<dbReference type="AlphaFoldDB" id="A0A837RAW2"/>
<dbReference type="InterPro" id="IPR003594">
    <property type="entry name" value="HATPase_dom"/>
</dbReference>
<evidence type="ECO:0000256" key="1">
    <source>
        <dbReference type="SAM" id="Phobius"/>
    </source>
</evidence>
<keyword evidence="1" id="KW-0472">Membrane</keyword>
<sequence>MIEVSILDGIAQSFFIYFGIIVVYNFIFGNTGVKNIVYSLILLLILSLIGIFLGDITSFFLALGMIIRERRKPKINYYHLNVFLMLLSSQIVVLALAAYFSRGLLYLFLDLHQIADLSTHSHLFTGVEIVTMCIIDLLALQFGHVMIKRYAGSLDISNDGEVNKHLFTILLAVFGSIELLLLISNFQGVTATIQLTLLLTFVLMLGLISWQALETTRVYILQKKVATEKLQNEQLDNYLKSVEHQYLELRKFKHDYKNLIASLNAQNDIGEIKDYLTDYTNSKAFKITLNDGSIARIQHLKNDTLRGLIVQKFFYAKQCDVKLNIEIGDTDFYLGHGVAAAMRIVGNLLDNAIEQAKLMADRAVTVAFNVIENTSEISISNSVGSDFNQHKIFETGYSTKGSNRGLGLANVQELVEQQQGFYMEIESTKGYVTMSLIITEDN</sequence>
<proteinExistence type="predicted"/>
<dbReference type="GeneID" id="49392779"/>
<dbReference type="InterPro" id="IPR036890">
    <property type="entry name" value="HATPase_C_sf"/>
</dbReference>
<feature type="transmembrane region" description="Helical" evidence="1">
    <location>
        <begin position="192"/>
        <end position="213"/>
    </location>
</feature>
<keyword evidence="3" id="KW-0808">Transferase</keyword>
<dbReference type="PANTHER" id="PTHR40448">
    <property type="entry name" value="TWO-COMPONENT SENSOR HISTIDINE KINASE"/>
    <property type="match status" value="1"/>
</dbReference>
<dbReference type="EMBL" id="AZCU01000006">
    <property type="protein sequence ID" value="KRK25746.1"/>
    <property type="molecule type" value="Genomic_DNA"/>
</dbReference>
<protein>
    <submittedName>
        <fullName evidence="3">Histidine protein kinase plnb, sensor protein</fullName>
    </submittedName>
</protein>
<gene>
    <name evidence="3" type="ORF">FD24_GL002886</name>
</gene>
<reference evidence="3 4" key="1">
    <citation type="journal article" date="2015" name="Genome Announc.">
        <title>Expanding the biotechnology potential of lactobacilli through comparative genomics of 213 strains and associated genera.</title>
        <authorList>
            <person name="Sun Z."/>
            <person name="Harris H.M."/>
            <person name="McCann A."/>
            <person name="Guo C."/>
            <person name="Argimon S."/>
            <person name="Zhang W."/>
            <person name="Yang X."/>
            <person name="Jeffery I.B."/>
            <person name="Cooney J.C."/>
            <person name="Kagawa T.F."/>
            <person name="Liu W."/>
            <person name="Song Y."/>
            <person name="Salvetti E."/>
            <person name="Wrobel A."/>
            <person name="Rasinkangas P."/>
            <person name="Parkhill J."/>
            <person name="Rea M.C."/>
            <person name="O'Sullivan O."/>
            <person name="Ritari J."/>
            <person name="Douillard F.P."/>
            <person name="Paul Ross R."/>
            <person name="Yang R."/>
            <person name="Briner A.E."/>
            <person name="Felis G.E."/>
            <person name="de Vos W.M."/>
            <person name="Barrangou R."/>
            <person name="Klaenhammer T.R."/>
            <person name="Caufield P.W."/>
            <person name="Cui Y."/>
            <person name="Zhang H."/>
            <person name="O'Toole P.W."/>
        </authorList>
    </citation>
    <scope>NUCLEOTIDE SEQUENCE [LARGE SCALE GENOMIC DNA]</scope>
    <source>
        <strain evidence="3 4">DSM 20314</strain>
    </source>
</reference>